<evidence type="ECO:0000313" key="2">
    <source>
        <dbReference type="EMBL" id="RKG73291.1"/>
    </source>
</evidence>
<dbReference type="InterPro" id="IPR013833">
    <property type="entry name" value="Cyt_c_oxidase_su3_a-hlx"/>
</dbReference>
<keyword evidence="1" id="KW-0472">Membrane</keyword>
<feature type="transmembrane region" description="Helical" evidence="1">
    <location>
        <begin position="180"/>
        <end position="199"/>
    </location>
</feature>
<organism evidence="2 3">
    <name type="scientific">Corallococcus terminator</name>
    <dbReference type="NCBI Taxonomy" id="2316733"/>
    <lineage>
        <taxon>Bacteria</taxon>
        <taxon>Pseudomonadati</taxon>
        <taxon>Myxococcota</taxon>
        <taxon>Myxococcia</taxon>
        <taxon>Myxococcales</taxon>
        <taxon>Cystobacterineae</taxon>
        <taxon>Myxococcaceae</taxon>
        <taxon>Corallococcus</taxon>
    </lineage>
</organism>
<dbReference type="Gene3D" id="1.20.120.80">
    <property type="entry name" value="Cytochrome c oxidase, subunit III, four-helix bundle"/>
    <property type="match status" value="1"/>
</dbReference>
<keyword evidence="1" id="KW-1133">Transmembrane helix</keyword>
<feature type="transmembrane region" description="Helical" evidence="1">
    <location>
        <begin position="69"/>
        <end position="89"/>
    </location>
</feature>
<dbReference type="EMBL" id="RAVZ01000419">
    <property type="protein sequence ID" value="RKG73291.1"/>
    <property type="molecule type" value="Genomic_DNA"/>
</dbReference>
<evidence type="ECO:0000256" key="1">
    <source>
        <dbReference type="SAM" id="Phobius"/>
    </source>
</evidence>
<comment type="caution">
    <text evidence="2">The sequence shown here is derived from an EMBL/GenBank/DDBJ whole genome shotgun (WGS) entry which is preliminary data.</text>
</comment>
<sequence>MRESPSVSTNDSTGTLAPVSPQRAESNLWFGMVLAHAAAAMLFCAVAFAADFYRMRGFWPPASALPGRFVPSLAGVLLVAGGVLLHGALRRVAGPRRARGWMLGVLFAGTGFLATQAAWLHGLWWHRDLRIPDSGVFASVLYGLSAVQAAHAAVVLTGLLRATLRTLRGFDARAPLRRALPGWWCTTVMYGVLFAVVYLP</sequence>
<feature type="transmembrane region" description="Helical" evidence="1">
    <location>
        <begin position="140"/>
        <end position="160"/>
    </location>
</feature>
<proteinExistence type="predicted"/>
<gene>
    <name evidence="2" type="ORF">D7V88_36690</name>
</gene>
<dbReference type="GO" id="GO:0022904">
    <property type="term" value="P:respiratory electron transport chain"/>
    <property type="evidence" value="ECO:0007669"/>
    <property type="project" value="InterPro"/>
</dbReference>
<feature type="transmembrane region" description="Helical" evidence="1">
    <location>
        <begin position="28"/>
        <end position="49"/>
    </location>
</feature>
<reference evidence="3" key="1">
    <citation type="submission" date="2018-09" db="EMBL/GenBank/DDBJ databases">
        <authorList>
            <person name="Livingstone P.G."/>
            <person name="Whitworth D.E."/>
        </authorList>
    </citation>
    <scope>NUCLEOTIDE SEQUENCE [LARGE SCALE GENOMIC DNA]</scope>
    <source>
        <strain evidence="3">CA054A</strain>
    </source>
</reference>
<dbReference type="GO" id="GO:0004129">
    <property type="term" value="F:cytochrome-c oxidase activity"/>
    <property type="evidence" value="ECO:0007669"/>
    <property type="project" value="InterPro"/>
</dbReference>
<dbReference type="SUPFAM" id="SSF81452">
    <property type="entry name" value="Cytochrome c oxidase subunit III-like"/>
    <property type="match status" value="1"/>
</dbReference>
<evidence type="ECO:0000313" key="3">
    <source>
        <dbReference type="Proteomes" id="UP000268094"/>
    </source>
</evidence>
<dbReference type="InterPro" id="IPR035973">
    <property type="entry name" value="Cyt_c_oxidase_su3-like_sf"/>
</dbReference>
<accession>A0A3A8I4S8</accession>
<dbReference type="AlphaFoldDB" id="A0A3A8I4S8"/>
<feature type="transmembrane region" description="Helical" evidence="1">
    <location>
        <begin position="101"/>
        <end position="120"/>
    </location>
</feature>
<dbReference type="GO" id="GO:0016020">
    <property type="term" value="C:membrane"/>
    <property type="evidence" value="ECO:0007669"/>
    <property type="project" value="InterPro"/>
</dbReference>
<keyword evidence="3" id="KW-1185">Reference proteome</keyword>
<dbReference type="Proteomes" id="UP000268094">
    <property type="component" value="Unassembled WGS sequence"/>
</dbReference>
<keyword evidence="1" id="KW-0812">Transmembrane</keyword>
<evidence type="ECO:0008006" key="4">
    <source>
        <dbReference type="Google" id="ProtNLM"/>
    </source>
</evidence>
<name>A0A3A8I4S8_9BACT</name>
<protein>
    <recommendedName>
        <fullName evidence="4">Cytochrome C oxidase subunit III</fullName>
    </recommendedName>
</protein>